<reference evidence="1 2" key="1">
    <citation type="submission" date="2019-11" db="EMBL/GenBank/DDBJ databases">
        <title>Whole genome sequence of Oryza granulata.</title>
        <authorList>
            <person name="Li W."/>
        </authorList>
    </citation>
    <scope>NUCLEOTIDE SEQUENCE [LARGE SCALE GENOMIC DNA]</scope>
    <source>
        <strain evidence="2">cv. Menghai</strain>
        <tissue evidence="1">Leaf</tissue>
    </source>
</reference>
<accession>A0A6G1ESL6</accession>
<gene>
    <name evidence="1" type="ORF">E2562_035229</name>
</gene>
<sequence>MAAPGAVAAMAPTLDLGGLAMSPPLFLPEMCGSSASPSIRIDKDLGGGAHASPKFSLLLGHPLTCLHGIRPPELDRLPSTWMKAVGVAGIDEDCIGRTPPLYLHIHQTLDPHVQARPFIVLLHGKWPHQSK</sequence>
<dbReference type="Proteomes" id="UP000479710">
    <property type="component" value="Unassembled WGS sequence"/>
</dbReference>
<name>A0A6G1ESL6_9ORYZ</name>
<protein>
    <submittedName>
        <fullName evidence="1">Uncharacterized protein</fullName>
    </submittedName>
</protein>
<evidence type="ECO:0000313" key="1">
    <source>
        <dbReference type="EMBL" id="KAF0927621.1"/>
    </source>
</evidence>
<organism evidence="1 2">
    <name type="scientific">Oryza meyeriana var. granulata</name>
    <dbReference type="NCBI Taxonomy" id="110450"/>
    <lineage>
        <taxon>Eukaryota</taxon>
        <taxon>Viridiplantae</taxon>
        <taxon>Streptophyta</taxon>
        <taxon>Embryophyta</taxon>
        <taxon>Tracheophyta</taxon>
        <taxon>Spermatophyta</taxon>
        <taxon>Magnoliopsida</taxon>
        <taxon>Liliopsida</taxon>
        <taxon>Poales</taxon>
        <taxon>Poaceae</taxon>
        <taxon>BOP clade</taxon>
        <taxon>Oryzoideae</taxon>
        <taxon>Oryzeae</taxon>
        <taxon>Oryzinae</taxon>
        <taxon>Oryza</taxon>
        <taxon>Oryza meyeriana</taxon>
    </lineage>
</organism>
<evidence type="ECO:0000313" key="2">
    <source>
        <dbReference type="Proteomes" id="UP000479710"/>
    </source>
</evidence>
<proteinExistence type="predicted"/>
<dbReference type="EMBL" id="SPHZ02000003">
    <property type="protein sequence ID" value="KAF0927621.1"/>
    <property type="molecule type" value="Genomic_DNA"/>
</dbReference>
<keyword evidence="2" id="KW-1185">Reference proteome</keyword>
<comment type="caution">
    <text evidence="1">The sequence shown here is derived from an EMBL/GenBank/DDBJ whole genome shotgun (WGS) entry which is preliminary data.</text>
</comment>
<dbReference type="AlphaFoldDB" id="A0A6G1ESL6"/>